<proteinExistence type="predicted"/>
<feature type="region of interest" description="Disordered" evidence="1">
    <location>
        <begin position="1"/>
        <end position="32"/>
    </location>
</feature>
<feature type="compositionally biased region" description="Polar residues" evidence="1">
    <location>
        <begin position="724"/>
        <end position="738"/>
    </location>
</feature>
<feature type="compositionally biased region" description="Polar residues" evidence="1">
    <location>
        <begin position="1039"/>
        <end position="1054"/>
    </location>
</feature>
<dbReference type="RefSeq" id="XP_016217644.1">
    <property type="nucleotide sequence ID" value="XM_016354632.1"/>
</dbReference>
<evidence type="ECO:0000313" key="3">
    <source>
        <dbReference type="Proteomes" id="UP000053259"/>
    </source>
</evidence>
<feature type="compositionally biased region" description="Low complexity" evidence="1">
    <location>
        <begin position="902"/>
        <end position="911"/>
    </location>
</feature>
<feature type="compositionally biased region" description="Low complexity" evidence="1">
    <location>
        <begin position="841"/>
        <end position="860"/>
    </location>
</feature>
<feature type="region of interest" description="Disordered" evidence="1">
    <location>
        <begin position="1291"/>
        <end position="1315"/>
    </location>
</feature>
<gene>
    <name evidence="2" type="ORF">PV09_01701</name>
</gene>
<dbReference type="VEuPathDB" id="FungiDB:PV09_01701"/>
<accession>A0A0D2AMP9</accession>
<sequence length="1315" mass="141777">MASPPPRKAPSVTSSAGTTKSISLPFLPRYTPKPEPAYVSPAAAADYILHNRDDDQLDHISPSVSPTHESVVFSGRSLSLLNSFLDSLLYNFLAKARGTSLSQLKPAIIEVLKSKLARDALASADEELEGLVGEADLDDAEDVATFGGQEGWSQEWHLEMAFKRMRLRVMVFIRLGDFDDEDEERFLGEEDDLRNGEKLEQEEMLASPAAVYLAGVLEYIAERALAIVGEASWKRASGKAHRRVPSDMSELSDLRGLVVQEADVEKITLNPTLGRLWRTWRKNYRTMHSSSESGNHIVLASPPTPTSDRPYRGRLGSLNETIAAVRRPSPSNHEERENRHLSADEIPEGDVLEFDIAANIPLPINENDVEEIETIELPDQDVVAAIPLPMGDNDVNEIEVPGLAKEIVDEPARAEEAVAEEAQKRPLSAIWSWLTPFSWGTEPSKGRPNLQRMRSSSVPTRERPTFMGVAVFTPAKEQEEPRFETVEASSTPEAGSEDVATVGDAESTLTSRSDKPRISKLADMVAGAAVGATAIAVTTAAAVTGSRRSQPADESEKPGAPLATKSDADKSRSPVSTSIADRRRMFEAQTKAANKADAPVAREPLTTTSEEQMQSAAAETPSHTSPSRPVAAAVTSVATTAHVGAEGLMAPIGVFVKEVDPRVDRKTVKDEPEPAPELQATTDEKAIGVARTSDVPVPVPYPQASQSTAPLPERQRPYHLPGNQVRNESGRITPTEWNTNRDRSLVGADEYLYASPSSAKTGPSPLRTVSKTEARQNEPTRTSSDGPQSVTFYHSEDEKSAKEEQSSQSTSASRPKPPPLKVATREPELETTPIRPTSGPRSATSTSGGHSTRGSASSSTIQRQLDKKSLEESRQRDFDSLLKNNEPVKYTLTPEDLRTTEVRTTSSVTTRIPALADRGPPSPRIISSPGTYTVRRSPPRETAASRKETPSPTSALGPHGRKAGVPRVSEYKRTAANRLSQKPEALNTSLRKSGFMPREPRVITDNTADLADYMASTAPEHEPTILPLARAASNSKLQQTIGRTSSPLPRSASRQKLIPREPEVRKDGTSDLIDFIRQGPPGSKPDKEQRRTVAPFRNTMDSDDLGGLSDLASAMHFGSKLESNSGSGVLGGSMSGRSKPSAPGSGAPVIVKKQRRVKDPYAIESDDDEADYSTSLPNGGRAGQEPQEESLADFLRNSEPPSGNAPPLLNGNSISSRHTNVSAAGGYSASLSSSAPRSAMIKSGLSSSGATQRAKFEARAAGATRNGFGGNGFYYSTNDMADFLRSSGPVENVTTQQVTLQKKPSKRGVSSLISR</sequence>
<feature type="region of interest" description="Disordered" evidence="1">
    <location>
        <begin position="441"/>
        <end position="462"/>
    </location>
</feature>
<feature type="compositionally biased region" description="Polar residues" evidence="1">
    <location>
        <begin position="779"/>
        <end position="792"/>
    </location>
</feature>
<feature type="region of interest" description="Disordered" evidence="1">
    <location>
        <begin position="293"/>
        <end position="312"/>
    </location>
</feature>
<feature type="compositionally biased region" description="Polar residues" evidence="1">
    <location>
        <begin position="11"/>
        <end position="22"/>
    </location>
</feature>
<feature type="region of interest" description="Disordered" evidence="1">
    <location>
        <begin position="474"/>
        <end position="514"/>
    </location>
</feature>
<evidence type="ECO:0000313" key="2">
    <source>
        <dbReference type="EMBL" id="KIW07775.1"/>
    </source>
</evidence>
<keyword evidence="3" id="KW-1185">Reference proteome</keyword>
<dbReference type="Proteomes" id="UP000053259">
    <property type="component" value="Unassembled WGS sequence"/>
</dbReference>
<feature type="region of interest" description="Disordered" evidence="1">
    <location>
        <begin position="1039"/>
        <end position="1107"/>
    </location>
</feature>
<feature type="region of interest" description="Disordered" evidence="1">
    <location>
        <begin position="543"/>
        <end position="633"/>
    </location>
</feature>
<dbReference type="GeneID" id="27309674"/>
<organism evidence="2 3">
    <name type="scientific">Verruconis gallopava</name>
    <dbReference type="NCBI Taxonomy" id="253628"/>
    <lineage>
        <taxon>Eukaryota</taxon>
        <taxon>Fungi</taxon>
        <taxon>Dikarya</taxon>
        <taxon>Ascomycota</taxon>
        <taxon>Pezizomycotina</taxon>
        <taxon>Dothideomycetes</taxon>
        <taxon>Pleosporomycetidae</taxon>
        <taxon>Venturiales</taxon>
        <taxon>Sympoventuriaceae</taxon>
        <taxon>Verruconis</taxon>
    </lineage>
</organism>
<feature type="compositionally biased region" description="Basic and acidic residues" evidence="1">
    <location>
        <begin position="476"/>
        <end position="485"/>
    </location>
</feature>
<dbReference type="OrthoDB" id="5382203at2759"/>
<feature type="region of interest" description="Disordered" evidence="1">
    <location>
        <begin position="665"/>
        <end position="998"/>
    </location>
</feature>
<dbReference type="EMBL" id="KN847532">
    <property type="protein sequence ID" value="KIW07775.1"/>
    <property type="molecule type" value="Genomic_DNA"/>
</dbReference>
<reference evidence="2 3" key="1">
    <citation type="submission" date="2015-01" db="EMBL/GenBank/DDBJ databases">
        <title>The Genome Sequence of Ochroconis gallopava CBS43764.</title>
        <authorList>
            <consortium name="The Broad Institute Genomics Platform"/>
            <person name="Cuomo C."/>
            <person name="de Hoog S."/>
            <person name="Gorbushina A."/>
            <person name="Stielow B."/>
            <person name="Teixiera M."/>
            <person name="Abouelleil A."/>
            <person name="Chapman S.B."/>
            <person name="Priest M."/>
            <person name="Young S.K."/>
            <person name="Wortman J."/>
            <person name="Nusbaum C."/>
            <person name="Birren B."/>
        </authorList>
    </citation>
    <scope>NUCLEOTIDE SEQUENCE [LARGE SCALE GENOMIC DNA]</scope>
    <source>
        <strain evidence="2 3">CBS 43764</strain>
    </source>
</reference>
<feature type="compositionally biased region" description="Basic and acidic residues" evidence="1">
    <location>
        <begin position="864"/>
        <end position="880"/>
    </location>
</feature>
<protein>
    <submittedName>
        <fullName evidence="2">Uncharacterized protein</fullName>
    </submittedName>
</protein>
<name>A0A0D2AMP9_9PEZI</name>
<feature type="compositionally biased region" description="Polar residues" evidence="1">
    <location>
        <begin position="755"/>
        <end position="769"/>
    </location>
</feature>
<evidence type="ECO:0000256" key="1">
    <source>
        <dbReference type="SAM" id="MobiDB-lite"/>
    </source>
</evidence>
<feature type="compositionally biased region" description="Basic and acidic residues" evidence="1">
    <location>
        <begin position="794"/>
        <end position="805"/>
    </location>
</feature>
<feature type="region of interest" description="Disordered" evidence="1">
    <location>
        <begin position="1121"/>
        <end position="1217"/>
    </location>
</feature>
<feature type="compositionally biased region" description="Polar residues" evidence="1">
    <location>
        <begin position="1292"/>
        <end position="1302"/>
    </location>
</feature>
<feature type="compositionally biased region" description="Polar residues" evidence="1">
    <location>
        <begin position="605"/>
        <end position="627"/>
    </location>
</feature>
<dbReference type="STRING" id="253628.A0A0D2AMP9"/>
<dbReference type="HOGENOM" id="CLU_002983_1_0_1"/>
<dbReference type="InParanoid" id="A0A0D2AMP9"/>
<feature type="compositionally biased region" description="Basic and acidic residues" evidence="1">
    <location>
        <begin position="1058"/>
        <end position="1069"/>
    </location>
</feature>